<proteinExistence type="predicted"/>
<evidence type="ECO:0000313" key="1">
    <source>
        <dbReference type="EMBL" id="KAG5401342.1"/>
    </source>
</evidence>
<organism evidence="1 2">
    <name type="scientific">Brassica rapa subsp. trilocularis</name>
    <dbReference type="NCBI Taxonomy" id="1813537"/>
    <lineage>
        <taxon>Eukaryota</taxon>
        <taxon>Viridiplantae</taxon>
        <taxon>Streptophyta</taxon>
        <taxon>Embryophyta</taxon>
        <taxon>Tracheophyta</taxon>
        <taxon>Spermatophyta</taxon>
        <taxon>Magnoliopsida</taxon>
        <taxon>eudicotyledons</taxon>
        <taxon>Gunneridae</taxon>
        <taxon>Pentapetalae</taxon>
        <taxon>rosids</taxon>
        <taxon>malvids</taxon>
        <taxon>Brassicales</taxon>
        <taxon>Brassicaceae</taxon>
        <taxon>Brassiceae</taxon>
        <taxon>Brassica</taxon>
    </lineage>
</organism>
<comment type="caution">
    <text evidence="1">The sequence shown here is derived from an EMBL/GenBank/DDBJ whole genome shotgun (WGS) entry which is preliminary data.</text>
</comment>
<name>A0ABQ7MRI9_BRACM</name>
<accession>A0ABQ7MRI9</accession>
<keyword evidence="2" id="KW-1185">Reference proteome</keyword>
<sequence length="60" mass="6687">MAFPSCKKTIHIYSIKKSKASSQQKIKNYAVGVFPRFYELKFIWCAKVGCPSPINSSAAS</sequence>
<protein>
    <submittedName>
        <fullName evidence="1">Uncharacterized protein</fullName>
    </submittedName>
</protein>
<reference evidence="1 2" key="1">
    <citation type="submission" date="2021-03" db="EMBL/GenBank/DDBJ databases">
        <authorList>
            <person name="King G.J."/>
            <person name="Bancroft I."/>
            <person name="Baten A."/>
            <person name="Bloomfield J."/>
            <person name="Borpatragohain P."/>
            <person name="He Z."/>
            <person name="Irish N."/>
            <person name="Irwin J."/>
            <person name="Liu K."/>
            <person name="Mauleon R.P."/>
            <person name="Moore J."/>
            <person name="Morris R."/>
            <person name="Ostergaard L."/>
            <person name="Wang B."/>
            <person name="Wells R."/>
        </authorList>
    </citation>
    <scope>NUCLEOTIDE SEQUENCE [LARGE SCALE GENOMIC DNA]</scope>
    <source>
        <strain evidence="1">R-o-18</strain>
        <tissue evidence="1">Leaf</tissue>
    </source>
</reference>
<gene>
    <name evidence="1" type="primary">A04g506390.1_BraROA</name>
    <name evidence="1" type="ORF">IGI04_015949</name>
</gene>
<evidence type="ECO:0000313" key="2">
    <source>
        <dbReference type="Proteomes" id="UP000823674"/>
    </source>
</evidence>
<dbReference type="EMBL" id="JADBGQ010000004">
    <property type="protein sequence ID" value="KAG5401342.1"/>
    <property type="molecule type" value="Genomic_DNA"/>
</dbReference>
<dbReference type="Proteomes" id="UP000823674">
    <property type="component" value="Chromosome A04"/>
</dbReference>